<dbReference type="OrthoDB" id="129627at2"/>
<dbReference type="RefSeq" id="WP_079715578.1">
    <property type="nucleotide sequence ID" value="NZ_FUYS01000002.1"/>
</dbReference>
<gene>
    <name evidence="4" type="ORF">SAMN05660226_00848</name>
</gene>
<dbReference type="Proteomes" id="UP000190541">
    <property type="component" value="Unassembled WGS sequence"/>
</dbReference>
<evidence type="ECO:0000256" key="1">
    <source>
        <dbReference type="SAM" id="MobiDB-lite"/>
    </source>
</evidence>
<organism evidence="4 5">
    <name type="scientific">Parapedobacter luteus</name>
    <dbReference type="NCBI Taxonomy" id="623280"/>
    <lineage>
        <taxon>Bacteria</taxon>
        <taxon>Pseudomonadati</taxon>
        <taxon>Bacteroidota</taxon>
        <taxon>Sphingobacteriia</taxon>
        <taxon>Sphingobacteriales</taxon>
        <taxon>Sphingobacteriaceae</taxon>
        <taxon>Parapedobacter</taxon>
    </lineage>
</organism>
<dbReference type="PANTHER" id="PTHR40763">
    <property type="entry name" value="MEMBRANE PROTEIN-RELATED"/>
    <property type="match status" value="1"/>
</dbReference>
<proteinExistence type="predicted"/>
<dbReference type="EMBL" id="FUYS01000002">
    <property type="protein sequence ID" value="SKB35399.1"/>
    <property type="molecule type" value="Genomic_DNA"/>
</dbReference>
<evidence type="ECO:0000256" key="2">
    <source>
        <dbReference type="SAM" id="Phobius"/>
    </source>
</evidence>
<dbReference type="Pfam" id="PF22570">
    <property type="entry name" value="LiaF-TM"/>
    <property type="match status" value="1"/>
</dbReference>
<evidence type="ECO:0000259" key="3">
    <source>
        <dbReference type="Pfam" id="PF22570"/>
    </source>
</evidence>
<feature type="transmembrane region" description="Helical" evidence="2">
    <location>
        <begin position="47"/>
        <end position="66"/>
    </location>
</feature>
<keyword evidence="2" id="KW-1133">Transmembrane helix</keyword>
<feature type="region of interest" description="Disordered" evidence="1">
    <location>
        <begin position="118"/>
        <end position="177"/>
    </location>
</feature>
<dbReference type="STRING" id="623280.SAMN05660226_00848"/>
<protein>
    <recommendedName>
        <fullName evidence="3">LiaF transmembrane domain-containing protein</fullName>
    </recommendedName>
</protein>
<keyword evidence="5" id="KW-1185">Reference proteome</keyword>
<feature type="transmembrane region" description="Helical" evidence="2">
    <location>
        <begin position="96"/>
        <end position="112"/>
    </location>
</feature>
<feature type="transmembrane region" description="Helical" evidence="2">
    <location>
        <begin position="21"/>
        <end position="41"/>
    </location>
</feature>
<sequence length="290" mass="32233">MNKQQYPTRNNANSGRMWAGIIILGIGAALLAGKLGLDWIFPPWLFNWHNLWPVMFIAVGLIIGGNSNFRNPASLFFICFGVFFILKRAFDFNIGPFIWPMIIIGIGLWLLAGRGRSGTPTRGPSGGHKCYSRNPQRHEEPYDWNKRVVDETDSPASDGPTAFSETETSGIDQGPLSSEDYLKSTTIFSEVKKIVISKRFQGGEMVNIFGGTDLNLIQADIQHPIAIDVFQIFAGTKIIVPAHWKIQSEVVSVFGEVDDRRFTQGIPPDDQKVVYIRGTSIFGGITIKNI</sequence>
<feature type="domain" description="LiaF transmembrane" evidence="3">
    <location>
        <begin position="18"/>
        <end position="116"/>
    </location>
</feature>
<reference evidence="4 5" key="1">
    <citation type="submission" date="2017-02" db="EMBL/GenBank/DDBJ databases">
        <authorList>
            <person name="Peterson S.W."/>
        </authorList>
    </citation>
    <scope>NUCLEOTIDE SEQUENCE [LARGE SCALE GENOMIC DNA]</scope>
    <source>
        <strain evidence="4 5">DSM 22899</strain>
    </source>
</reference>
<name>A0A1T5AKN2_9SPHI</name>
<accession>A0A1T5AKN2</accession>
<dbReference type="PANTHER" id="PTHR40763:SF5">
    <property type="entry name" value="MEMBRANE PROTEIN"/>
    <property type="match status" value="1"/>
</dbReference>
<evidence type="ECO:0000313" key="5">
    <source>
        <dbReference type="Proteomes" id="UP000190541"/>
    </source>
</evidence>
<dbReference type="AlphaFoldDB" id="A0A1T5AKN2"/>
<dbReference type="InterPro" id="IPR054331">
    <property type="entry name" value="LiaF_TM"/>
</dbReference>
<evidence type="ECO:0000313" key="4">
    <source>
        <dbReference type="EMBL" id="SKB35399.1"/>
    </source>
</evidence>
<keyword evidence="2" id="KW-0812">Transmembrane</keyword>
<feature type="compositionally biased region" description="Basic and acidic residues" evidence="1">
    <location>
        <begin position="136"/>
        <end position="150"/>
    </location>
</feature>
<keyword evidence="2" id="KW-0472">Membrane</keyword>